<dbReference type="GO" id="GO:0004722">
    <property type="term" value="F:protein serine/threonine phosphatase activity"/>
    <property type="evidence" value="ECO:0007669"/>
    <property type="project" value="InterPro"/>
</dbReference>
<dbReference type="EMBL" id="DSOK01000352">
    <property type="protein sequence ID" value="HEN16345.1"/>
    <property type="molecule type" value="Genomic_DNA"/>
</dbReference>
<dbReference type="InterPro" id="IPR001932">
    <property type="entry name" value="PPM-type_phosphatase-like_dom"/>
</dbReference>
<dbReference type="CDD" id="cd00143">
    <property type="entry name" value="PP2Cc"/>
    <property type="match status" value="1"/>
</dbReference>
<comment type="caution">
    <text evidence="4">The sequence shown here is derived from an EMBL/GenBank/DDBJ whole genome shotgun (WGS) entry which is preliminary data.</text>
</comment>
<feature type="transmembrane region" description="Helical" evidence="2">
    <location>
        <begin position="345"/>
        <end position="365"/>
    </location>
</feature>
<accession>A0A7C2K091</accession>
<organism evidence="4">
    <name type="scientific">Schlesneria paludicola</name>
    <dbReference type="NCBI Taxonomy" id="360056"/>
    <lineage>
        <taxon>Bacteria</taxon>
        <taxon>Pseudomonadati</taxon>
        <taxon>Planctomycetota</taxon>
        <taxon>Planctomycetia</taxon>
        <taxon>Planctomycetales</taxon>
        <taxon>Planctomycetaceae</taxon>
        <taxon>Schlesneria</taxon>
    </lineage>
</organism>
<reference evidence="4" key="1">
    <citation type="journal article" date="2020" name="mSystems">
        <title>Genome- and Community-Level Interaction Insights into Carbon Utilization and Element Cycling Functions of Hydrothermarchaeota in Hydrothermal Sediment.</title>
        <authorList>
            <person name="Zhou Z."/>
            <person name="Liu Y."/>
            <person name="Xu W."/>
            <person name="Pan J."/>
            <person name="Luo Z.H."/>
            <person name="Li M."/>
        </authorList>
    </citation>
    <scope>NUCLEOTIDE SEQUENCE [LARGE SCALE GENOMIC DNA]</scope>
    <source>
        <strain evidence="4">SpSt-339</strain>
    </source>
</reference>
<dbReference type="InterPro" id="IPR015655">
    <property type="entry name" value="PP2C"/>
</dbReference>
<feature type="transmembrane region" description="Helical" evidence="2">
    <location>
        <begin position="372"/>
        <end position="391"/>
    </location>
</feature>
<dbReference type="Pfam" id="PF13672">
    <property type="entry name" value="PP2C_2"/>
    <property type="match status" value="1"/>
</dbReference>
<gene>
    <name evidence="4" type="ORF">ENQ76_12860</name>
</gene>
<dbReference type="PROSITE" id="PS51746">
    <property type="entry name" value="PPM_2"/>
    <property type="match status" value="1"/>
</dbReference>
<sequence length="537" mass="59475">MPRAVLPEQFPRPRNLSGAGRPVRWNSAGNSRSPACAAWRRNFRPAKIDGRQVAGMPRSSDLRPDHCGDGRSMFWEQKIQYAAVSDVGFRRQNNQDACVVQLAPDRDGWLERGHLFVVADGMGGHAVGELASKMAVDIIPHTFDKLRTQHPLAALKTALETANRKINERGALNRDFLRMGTTCTALLLCPLGAVIAHVGDSRAYRVRGRQIDQLTRDHSLVWELIEQRKVRPRDADRLYPRNVITRSLGPEPEVNVDIEGPSVVLPGDTYVLCSDGLTNLVSDAELGMITAELPPNDACRMLVNLANLRGGTDNITVIVIRAGEVPSGAETPDTPILPQADDADWASFVVFCSLALVAIVGFLLLTLSSHRLVGGLLLAASAVGALVWWLYHARRRRRLEFDYHEPGSQSTIIWRPYRTASARVTAEMIHRLARLEAELHQAAVEERWPIDLTQRDDAFRQAQGAVTAGRYADALRQYARAFDVLMGGVMWQRKQAHRESRWGRAPDGKPKRDTPTDQPVTDGEAVEKAPTDETTSG</sequence>
<keyword evidence="2" id="KW-1133">Transmembrane helix</keyword>
<proteinExistence type="predicted"/>
<evidence type="ECO:0000259" key="3">
    <source>
        <dbReference type="PROSITE" id="PS51746"/>
    </source>
</evidence>
<feature type="region of interest" description="Disordered" evidence="1">
    <location>
        <begin position="1"/>
        <end position="33"/>
    </location>
</feature>
<evidence type="ECO:0000313" key="4">
    <source>
        <dbReference type="EMBL" id="HEN16345.1"/>
    </source>
</evidence>
<dbReference type="AlphaFoldDB" id="A0A7C2K091"/>
<dbReference type="SUPFAM" id="SSF81606">
    <property type="entry name" value="PP2C-like"/>
    <property type="match status" value="1"/>
</dbReference>
<feature type="compositionally biased region" description="Basic and acidic residues" evidence="1">
    <location>
        <begin position="497"/>
        <end position="515"/>
    </location>
</feature>
<keyword evidence="2" id="KW-0812">Transmembrane</keyword>
<feature type="region of interest" description="Disordered" evidence="1">
    <location>
        <begin position="497"/>
        <end position="537"/>
    </location>
</feature>
<evidence type="ECO:0000256" key="1">
    <source>
        <dbReference type="SAM" id="MobiDB-lite"/>
    </source>
</evidence>
<keyword evidence="2" id="KW-0472">Membrane</keyword>
<feature type="domain" description="PPM-type phosphatase" evidence="3">
    <location>
        <begin position="80"/>
        <end position="322"/>
    </location>
</feature>
<dbReference type="PANTHER" id="PTHR47992">
    <property type="entry name" value="PROTEIN PHOSPHATASE"/>
    <property type="match status" value="1"/>
</dbReference>
<dbReference type="InterPro" id="IPR036457">
    <property type="entry name" value="PPM-type-like_dom_sf"/>
</dbReference>
<dbReference type="Gene3D" id="3.60.40.10">
    <property type="entry name" value="PPM-type phosphatase domain"/>
    <property type="match status" value="1"/>
</dbReference>
<evidence type="ECO:0000256" key="2">
    <source>
        <dbReference type="SAM" id="Phobius"/>
    </source>
</evidence>
<dbReference type="SMART" id="SM00331">
    <property type="entry name" value="PP2C_SIG"/>
    <property type="match status" value="1"/>
</dbReference>
<dbReference type="SMART" id="SM00332">
    <property type="entry name" value="PP2Cc"/>
    <property type="match status" value="1"/>
</dbReference>
<name>A0A7C2K091_9PLAN</name>
<protein>
    <submittedName>
        <fullName evidence="4">Serine/threonine-protein phosphatase</fullName>
    </submittedName>
</protein>